<feature type="transmembrane region" description="Helical" evidence="1">
    <location>
        <begin position="52"/>
        <end position="69"/>
    </location>
</feature>
<evidence type="ECO:0000313" key="2">
    <source>
        <dbReference type="EMBL" id="MEU3711303.1"/>
    </source>
</evidence>
<keyword evidence="1" id="KW-0812">Transmembrane</keyword>
<keyword evidence="1" id="KW-1133">Transmembrane helix</keyword>
<dbReference type="Proteomes" id="UP001550853">
    <property type="component" value="Unassembled WGS sequence"/>
</dbReference>
<organism evidence="2 3">
    <name type="scientific">Streptomyces catenulae</name>
    <dbReference type="NCBI Taxonomy" id="66875"/>
    <lineage>
        <taxon>Bacteria</taxon>
        <taxon>Bacillati</taxon>
        <taxon>Actinomycetota</taxon>
        <taxon>Actinomycetes</taxon>
        <taxon>Kitasatosporales</taxon>
        <taxon>Streptomycetaceae</taxon>
        <taxon>Streptomyces</taxon>
    </lineage>
</organism>
<proteinExistence type="predicted"/>
<gene>
    <name evidence="2" type="ORF">AB0E61_14560</name>
</gene>
<feature type="transmembrane region" description="Helical" evidence="1">
    <location>
        <begin position="75"/>
        <end position="94"/>
    </location>
</feature>
<comment type="caution">
    <text evidence="2">The sequence shown here is derived from an EMBL/GenBank/DDBJ whole genome shotgun (WGS) entry which is preliminary data.</text>
</comment>
<accession>A0ABV2YZZ4</accession>
<keyword evidence="3" id="KW-1185">Reference proteome</keyword>
<sequence length="239" mass="24841">MTTQPSSAGNPPDERELMLDAVLGPASEAYYAERVRSGSGARARAQAAQSTVTLFAGGIVATLTFTQLTDRPLGTQLAGVVAVALWLFAAVLYVRAVAQPTGPLAGPGRARTRLDLLEAVLKKADEEAAQVDRRQKYANRVAMGALGVSVLTVGLAAVAGPKEEKAPGAVAVSPAYVNSVRTVCAVKGERITGRIDKASLATSFVNLTVAAEECGGRRGKETELVIPKSAVRAIAWEGE</sequence>
<dbReference type="RefSeq" id="WP_157847961.1">
    <property type="nucleotide sequence ID" value="NZ_JBEZVI010000010.1"/>
</dbReference>
<protein>
    <submittedName>
        <fullName evidence="2">Uncharacterized protein</fullName>
    </submittedName>
</protein>
<reference evidence="2 3" key="1">
    <citation type="submission" date="2024-06" db="EMBL/GenBank/DDBJ databases">
        <title>The Natural Products Discovery Center: Release of the First 8490 Sequenced Strains for Exploring Actinobacteria Biosynthetic Diversity.</title>
        <authorList>
            <person name="Kalkreuter E."/>
            <person name="Kautsar S.A."/>
            <person name="Yang D."/>
            <person name="Bader C.D."/>
            <person name="Teijaro C.N."/>
            <person name="Fluegel L."/>
            <person name="Davis C.M."/>
            <person name="Simpson J.R."/>
            <person name="Lauterbach L."/>
            <person name="Steele A.D."/>
            <person name="Gui C."/>
            <person name="Meng S."/>
            <person name="Li G."/>
            <person name="Viehrig K."/>
            <person name="Ye F."/>
            <person name="Su P."/>
            <person name="Kiefer A.F."/>
            <person name="Nichols A."/>
            <person name="Cepeda A.J."/>
            <person name="Yan W."/>
            <person name="Fan B."/>
            <person name="Jiang Y."/>
            <person name="Adhikari A."/>
            <person name="Zheng C.-J."/>
            <person name="Schuster L."/>
            <person name="Cowan T.M."/>
            <person name="Smanski M.J."/>
            <person name="Chevrette M.G."/>
            <person name="De Carvalho L.P.S."/>
            <person name="Shen B."/>
        </authorList>
    </citation>
    <scope>NUCLEOTIDE SEQUENCE [LARGE SCALE GENOMIC DNA]</scope>
    <source>
        <strain evidence="2 3">NPDC033039</strain>
    </source>
</reference>
<evidence type="ECO:0000313" key="3">
    <source>
        <dbReference type="Proteomes" id="UP001550853"/>
    </source>
</evidence>
<keyword evidence="1" id="KW-0472">Membrane</keyword>
<dbReference type="EMBL" id="JBEZVI010000010">
    <property type="protein sequence ID" value="MEU3711303.1"/>
    <property type="molecule type" value="Genomic_DNA"/>
</dbReference>
<name>A0ABV2YZZ4_9ACTN</name>
<evidence type="ECO:0000256" key="1">
    <source>
        <dbReference type="SAM" id="Phobius"/>
    </source>
</evidence>
<feature type="transmembrane region" description="Helical" evidence="1">
    <location>
        <begin position="141"/>
        <end position="160"/>
    </location>
</feature>